<dbReference type="InterPro" id="IPR013083">
    <property type="entry name" value="Znf_RING/FYVE/PHD"/>
</dbReference>
<dbReference type="Gene3D" id="3.30.40.10">
    <property type="entry name" value="Zinc/RING finger domain, C3HC4 (zinc finger)"/>
    <property type="match status" value="1"/>
</dbReference>
<name>A0A8C9ZIA7_SANLU</name>
<keyword evidence="2 4" id="KW-0863">Zinc-finger</keyword>
<accession>A0A8C9ZIA7</accession>
<dbReference type="Pfam" id="PF14634">
    <property type="entry name" value="zf-RING_5"/>
    <property type="match status" value="1"/>
</dbReference>
<evidence type="ECO:0000256" key="3">
    <source>
        <dbReference type="ARBA" id="ARBA00022833"/>
    </source>
</evidence>
<dbReference type="InterPro" id="IPR001841">
    <property type="entry name" value="Znf_RING"/>
</dbReference>
<evidence type="ECO:0000256" key="1">
    <source>
        <dbReference type="ARBA" id="ARBA00022723"/>
    </source>
</evidence>
<evidence type="ECO:0000313" key="6">
    <source>
        <dbReference type="Ensembl" id="ENSSLUP00000040012.1"/>
    </source>
</evidence>
<keyword evidence="3" id="KW-0862">Zinc</keyword>
<evidence type="ECO:0000313" key="7">
    <source>
        <dbReference type="Proteomes" id="UP000694568"/>
    </source>
</evidence>
<evidence type="ECO:0000256" key="4">
    <source>
        <dbReference type="PROSITE-ProRule" id="PRU00175"/>
    </source>
</evidence>
<dbReference type="Ensembl" id="ENSSLUT00000041306.1">
    <property type="protein sequence ID" value="ENSSLUP00000040012.1"/>
    <property type="gene ID" value="ENSSLUG00000017880.1"/>
</dbReference>
<dbReference type="AlphaFoldDB" id="A0A8C9ZIA7"/>
<evidence type="ECO:0000256" key="2">
    <source>
        <dbReference type="ARBA" id="ARBA00022771"/>
    </source>
</evidence>
<reference evidence="6" key="2">
    <citation type="submission" date="2025-09" db="UniProtKB">
        <authorList>
            <consortium name="Ensembl"/>
        </authorList>
    </citation>
    <scope>IDENTIFICATION</scope>
</reference>
<keyword evidence="7" id="KW-1185">Reference proteome</keyword>
<reference evidence="6" key="1">
    <citation type="submission" date="2025-08" db="UniProtKB">
        <authorList>
            <consortium name="Ensembl"/>
        </authorList>
    </citation>
    <scope>IDENTIFICATION</scope>
</reference>
<feature type="domain" description="RING-type" evidence="5">
    <location>
        <begin position="13"/>
        <end position="60"/>
    </location>
</feature>
<dbReference type="GO" id="GO:0008270">
    <property type="term" value="F:zinc ion binding"/>
    <property type="evidence" value="ECO:0007669"/>
    <property type="project" value="UniProtKB-KW"/>
</dbReference>
<organism evidence="6 7">
    <name type="scientific">Sander lucioperca</name>
    <name type="common">Pike-perch</name>
    <name type="synonym">Perca lucioperca</name>
    <dbReference type="NCBI Taxonomy" id="283035"/>
    <lineage>
        <taxon>Eukaryota</taxon>
        <taxon>Metazoa</taxon>
        <taxon>Chordata</taxon>
        <taxon>Craniata</taxon>
        <taxon>Vertebrata</taxon>
        <taxon>Euteleostomi</taxon>
        <taxon>Actinopterygii</taxon>
        <taxon>Neopterygii</taxon>
        <taxon>Teleostei</taxon>
        <taxon>Neoteleostei</taxon>
        <taxon>Acanthomorphata</taxon>
        <taxon>Eupercaria</taxon>
        <taxon>Perciformes</taxon>
        <taxon>Percoidei</taxon>
        <taxon>Percidae</taxon>
        <taxon>Luciopercinae</taxon>
        <taxon>Sander</taxon>
    </lineage>
</organism>
<evidence type="ECO:0000259" key="5">
    <source>
        <dbReference type="PROSITE" id="PS50089"/>
    </source>
</evidence>
<dbReference type="Proteomes" id="UP000694568">
    <property type="component" value="Unplaced"/>
</dbReference>
<sequence>MLLRAPKPGKLECVVCCYEYSRSDRVPRVLHCSHTFCAPCLEKMSKLDGGIRCVSCPLCRWITCTPVSLTLSGALWVNTDIWDQILEAQQWRKQDAVEDFNITKTQLIETTLTPAVCRTTVNLLKDRPLRRPASRSLLDTREERRT</sequence>
<dbReference type="GeneTree" id="ENSGT00940000177111"/>
<dbReference type="SUPFAM" id="SSF57850">
    <property type="entry name" value="RING/U-box"/>
    <property type="match status" value="1"/>
</dbReference>
<dbReference type="PROSITE" id="PS50089">
    <property type="entry name" value="ZF_RING_2"/>
    <property type="match status" value="1"/>
</dbReference>
<dbReference type="PANTHER" id="PTHR22791">
    <property type="entry name" value="RING-TYPE DOMAIN-CONTAINING PROTEIN"/>
    <property type="match status" value="1"/>
</dbReference>
<dbReference type="InterPro" id="IPR051435">
    <property type="entry name" value="RING_finger_E3_ubiq-ligases"/>
</dbReference>
<dbReference type="InterPro" id="IPR017907">
    <property type="entry name" value="Znf_RING_CS"/>
</dbReference>
<protein>
    <recommendedName>
        <fullName evidence="5">RING-type domain-containing protein</fullName>
    </recommendedName>
</protein>
<keyword evidence="1" id="KW-0479">Metal-binding</keyword>
<dbReference type="SMART" id="SM00184">
    <property type="entry name" value="RING"/>
    <property type="match status" value="1"/>
</dbReference>
<proteinExistence type="predicted"/>
<dbReference type="PANTHER" id="PTHR22791:SF31">
    <property type="entry name" value="IM:7152348"/>
    <property type="match status" value="1"/>
</dbReference>
<dbReference type="PROSITE" id="PS00518">
    <property type="entry name" value="ZF_RING_1"/>
    <property type="match status" value="1"/>
</dbReference>
<dbReference type="GO" id="GO:0061630">
    <property type="term" value="F:ubiquitin protein ligase activity"/>
    <property type="evidence" value="ECO:0007669"/>
    <property type="project" value="TreeGrafter"/>
</dbReference>
<dbReference type="GO" id="GO:0016567">
    <property type="term" value="P:protein ubiquitination"/>
    <property type="evidence" value="ECO:0007669"/>
    <property type="project" value="TreeGrafter"/>
</dbReference>